<proteinExistence type="inferred from homology"/>
<dbReference type="EMBL" id="CATQJA010002567">
    <property type="protein sequence ID" value="CAJ0571485.1"/>
    <property type="molecule type" value="Genomic_DNA"/>
</dbReference>
<comment type="function">
    <text evidence="1 9">Mediates the side-chain deamidation of N-terminal glutamine residues to glutamate, an important step in N-end rule pathway of protein degradation. Conversion of the resulting N-terminal glutamine to glutamate renders the protein susceptible to arginylation, polyubiquitination and degradation as specified by the N-end rule. Does not act on substrates with internal or C-terminal glutamine and does not act on non-glutamine residues in any position.</text>
</comment>
<accession>A0AA36CMD5</accession>
<evidence type="ECO:0000313" key="11">
    <source>
        <dbReference type="EMBL" id="CAJ0571485.1"/>
    </source>
</evidence>
<dbReference type="Proteomes" id="UP001177023">
    <property type="component" value="Unassembled WGS sequence"/>
</dbReference>
<reference evidence="11" key="1">
    <citation type="submission" date="2023-06" db="EMBL/GenBank/DDBJ databases">
        <authorList>
            <person name="Delattre M."/>
        </authorList>
    </citation>
    <scope>NUCLEOTIDE SEQUENCE</scope>
    <source>
        <strain evidence="11">AF72</strain>
    </source>
</reference>
<evidence type="ECO:0000256" key="1">
    <source>
        <dbReference type="ARBA" id="ARBA00003923"/>
    </source>
</evidence>
<comment type="catalytic activity">
    <reaction evidence="8 9">
        <text>N-terminal L-glutaminyl-[protein] + H2O = N-terminal L-glutamyl-[protein] + NH4(+)</text>
        <dbReference type="Rhea" id="RHEA:50680"/>
        <dbReference type="Rhea" id="RHEA-COMP:12668"/>
        <dbReference type="Rhea" id="RHEA-COMP:12777"/>
        <dbReference type="ChEBI" id="CHEBI:15377"/>
        <dbReference type="ChEBI" id="CHEBI:28938"/>
        <dbReference type="ChEBI" id="CHEBI:64721"/>
        <dbReference type="ChEBI" id="CHEBI:64722"/>
        <dbReference type="EC" id="3.5.1.122"/>
    </reaction>
</comment>
<keyword evidence="6 9" id="KW-0378">Hydrolase</keyword>
<dbReference type="Gene3D" id="3.10.620.10">
    <property type="entry name" value="Protein N-terminal glutamine amidohydrolase, alpha beta roll"/>
    <property type="match status" value="1"/>
</dbReference>
<evidence type="ECO:0000256" key="5">
    <source>
        <dbReference type="ARBA" id="ARBA00021247"/>
    </source>
</evidence>
<dbReference type="PANTHER" id="PTHR13035:SF0">
    <property type="entry name" value="PROTEIN N-TERMINAL GLUTAMINE AMIDOHYDROLASE"/>
    <property type="match status" value="1"/>
</dbReference>
<evidence type="ECO:0000256" key="3">
    <source>
        <dbReference type="ARBA" id="ARBA00011245"/>
    </source>
</evidence>
<gene>
    <name evidence="11" type="ORF">MSPICULIGERA_LOCUS9889</name>
</gene>
<dbReference type="PANTHER" id="PTHR13035">
    <property type="entry name" value="PROTEIN N-TERMINAL GLUTAMINE AMIDOHYDROLASE"/>
    <property type="match status" value="1"/>
</dbReference>
<name>A0AA36CMD5_9BILA</name>
<dbReference type="InterPro" id="IPR023128">
    <property type="entry name" value="Prot_N_Gln_amidohydro_ab_roll"/>
</dbReference>
<sequence length="226" mass="26882">MTCPEESYTSVLVTRYCRSSPLLKTFSEKNKTILWRQLWIWLAEAELELGLKQITQEAVDELKANRDNIDWPLLRAEERRLKHDVMAHNHTYGKAANRHDAFFVVFLSNEERAFSIFEQKACREDRDYVIWDYHVILVEKVDGASKVYDLDTRLDFPCPFTEYCEESFPSEWKFPPECARKFRILPVAVYLEHFSSDRRHMRKADNTWNSPPPSWEPNFRVELGEL</sequence>
<dbReference type="GO" id="GO:0005634">
    <property type="term" value="C:nucleus"/>
    <property type="evidence" value="ECO:0007669"/>
    <property type="project" value="TreeGrafter"/>
</dbReference>
<feature type="domain" description="Protein N-terminal glutamine amidohydrolase alpha beta roll" evidence="10">
    <location>
        <begin position="94"/>
        <end position="217"/>
    </location>
</feature>
<protein>
    <recommendedName>
        <fullName evidence="5 9">Protein N-terminal glutamine amidohydrolase</fullName>
        <ecNumber evidence="4 9">3.5.1.122</ecNumber>
    </recommendedName>
    <alternativeName>
        <fullName evidence="7 9">Protein NH2-terminal glutamine deamidase</fullName>
    </alternativeName>
</protein>
<dbReference type="InterPro" id="IPR037132">
    <property type="entry name" value="N_Gln_amidohydro_ab_roll_sf"/>
</dbReference>
<dbReference type="AlphaFoldDB" id="A0AA36CMD5"/>
<dbReference type="GO" id="GO:0070773">
    <property type="term" value="F:protein-N-terminal glutamine amidohydrolase activity"/>
    <property type="evidence" value="ECO:0007669"/>
    <property type="project" value="UniProtKB-UniRule"/>
</dbReference>
<evidence type="ECO:0000259" key="10">
    <source>
        <dbReference type="Pfam" id="PF09764"/>
    </source>
</evidence>
<evidence type="ECO:0000256" key="6">
    <source>
        <dbReference type="ARBA" id="ARBA00022801"/>
    </source>
</evidence>
<evidence type="ECO:0000256" key="8">
    <source>
        <dbReference type="ARBA" id="ARBA00048768"/>
    </source>
</evidence>
<dbReference type="SUPFAM" id="SSF48557">
    <property type="entry name" value="L-aspartase-like"/>
    <property type="match status" value="1"/>
</dbReference>
<organism evidence="11 12">
    <name type="scientific">Mesorhabditis spiculigera</name>
    <dbReference type="NCBI Taxonomy" id="96644"/>
    <lineage>
        <taxon>Eukaryota</taxon>
        <taxon>Metazoa</taxon>
        <taxon>Ecdysozoa</taxon>
        <taxon>Nematoda</taxon>
        <taxon>Chromadorea</taxon>
        <taxon>Rhabditida</taxon>
        <taxon>Rhabditina</taxon>
        <taxon>Rhabditomorpha</taxon>
        <taxon>Rhabditoidea</taxon>
        <taxon>Rhabditidae</taxon>
        <taxon>Mesorhabditinae</taxon>
        <taxon>Mesorhabditis</taxon>
    </lineage>
</organism>
<dbReference type="Pfam" id="PF09764">
    <property type="entry name" value="Nt_Gln_amidase"/>
    <property type="match status" value="1"/>
</dbReference>
<evidence type="ECO:0000256" key="9">
    <source>
        <dbReference type="RuleBase" id="RU367082"/>
    </source>
</evidence>
<evidence type="ECO:0000313" key="12">
    <source>
        <dbReference type="Proteomes" id="UP001177023"/>
    </source>
</evidence>
<dbReference type="EC" id="3.5.1.122" evidence="4 9"/>
<evidence type="ECO:0000256" key="7">
    <source>
        <dbReference type="ARBA" id="ARBA00029677"/>
    </source>
</evidence>
<evidence type="ECO:0000256" key="4">
    <source>
        <dbReference type="ARBA" id="ARBA00012718"/>
    </source>
</evidence>
<keyword evidence="12" id="KW-1185">Reference proteome</keyword>
<dbReference type="InterPro" id="IPR008948">
    <property type="entry name" value="L-Aspartase-like"/>
</dbReference>
<dbReference type="InterPro" id="IPR039733">
    <property type="entry name" value="NTAQ1"/>
</dbReference>
<comment type="similarity">
    <text evidence="2 9">Belongs to the NTAQ1 family.</text>
</comment>
<evidence type="ECO:0000256" key="2">
    <source>
        <dbReference type="ARBA" id="ARBA00008985"/>
    </source>
</evidence>
<comment type="caution">
    <text evidence="11">The sequence shown here is derived from an EMBL/GenBank/DDBJ whole genome shotgun (WGS) entry which is preliminary data.</text>
</comment>
<comment type="subunit">
    <text evidence="3 9">Monomer.</text>
</comment>
<dbReference type="GO" id="GO:0008418">
    <property type="term" value="F:protein-N-terminal asparagine amidohydrolase activity"/>
    <property type="evidence" value="ECO:0007669"/>
    <property type="project" value="UniProtKB-UniRule"/>
</dbReference>
<dbReference type="GO" id="GO:0005829">
    <property type="term" value="C:cytosol"/>
    <property type="evidence" value="ECO:0007669"/>
    <property type="project" value="TreeGrafter"/>
</dbReference>
<feature type="non-terminal residue" evidence="11">
    <location>
        <position position="226"/>
    </location>
</feature>